<gene>
    <name evidence="12 14" type="primary">dapA</name>
    <name evidence="14" type="ORF">LZC94_47810</name>
</gene>
<keyword evidence="7 12" id="KW-0220">Diaminopimelate biosynthesis</keyword>
<keyword evidence="5 12" id="KW-0963">Cytoplasm</keyword>
<reference evidence="14 15" key="1">
    <citation type="submission" date="2021-12" db="EMBL/GenBank/DDBJ databases">
        <title>Discovery of the Pendulisporaceae a myxobacterial family with distinct sporulation behavior and unique specialized metabolism.</title>
        <authorList>
            <person name="Garcia R."/>
            <person name="Popoff A."/>
            <person name="Bader C.D."/>
            <person name="Loehr J."/>
            <person name="Walesch S."/>
            <person name="Walt C."/>
            <person name="Boldt J."/>
            <person name="Bunk B."/>
            <person name="Haeckl F.J.F.P.J."/>
            <person name="Gunesch A.P."/>
            <person name="Birkelbach J."/>
            <person name="Nuebel U."/>
            <person name="Pietschmann T."/>
            <person name="Bach T."/>
            <person name="Mueller R."/>
        </authorList>
    </citation>
    <scope>NUCLEOTIDE SEQUENCE [LARGE SCALE GENOMIC DNA]</scope>
    <source>
        <strain evidence="14 15">MSr11954</strain>
    </source>
</reference>
<comment type="subcellular location">
    <subcellularLocation>
        <location evidence="12">Cytoplasm</location>
    </subcellularLocation>
</comment>
<evidence type="ECO:0000256" key="13">
    <source>
        <dbReference type="PIRNR" id="PIRNR001365"/>
    </source>
</evidence>
<dbReference type="GO" id="GO:0008840">
    <property type="term" value="F:4-hydroxy-tetrahydrodipicolinate synthase activity"/>
    <property type="evidence" value="ECO:0007669"/>
    <property type="project" value="UniProtKB-EC"/>
</dbReference>
<feature type="active site" description="Proton donor/acceptor" evidence="12">
    <location>
        <position position="139"/>
    </location>
</feature>
<keyword evidence="9 12" id="KW-0456">Lyase</keyword>
<dbReference type="PROSITE" id="PS00665">
    <property type="entry name" value="DHDPS_1"/>
    <property type="match status" value="1"/>
</dbReference>
<keyword evidence="6 12" id="KW-0028">Amino-acid biosynthesis</keyword>
<feature type="active site" description="Schiff-base intermediate with substrate" evidence="12">
    <location>
        <position position="168"/>
    </location>
</feature>
<evidence type="ECO:0000256" key="9">
    <source>
        <dbReference type="ARBA" id="ARBA00023239"/>
    </source>
</evidence>
<dbReference type="PANTHER" id="PTHR12128">
    <property type="entry name" value="DIHYDRODIPICOLINATE SYNTHASE"/>
    <property type="match status" value="1"/>
</dbReference>
<feature type="site" description="Part of a proton relay during catalysis" evidence="12">
    <location>
        <position position="113"/>
    </location>
</feature>
<dbReference type="Proteomes" id="UP001370348">
    <property type="component" value="Chromosome"/>
</dbReference>
<comment type="function">
    <text evidence="1 12">Catalyzes the condensation of (S)-aspartate-beta-semialdehyde [(S)-ASA] and pyruvate to 4-hydroxy-tetrahydrodipicolinate (HTPA).</text>
</comment>
<dbReference type="EC" id="4.3.3.7" evidence="4 12"/>
<dbReference type="SUPFAM" id="SSF51569">
    <property type="entry name" value="Aldolase"/>
    <property type="match status" value="1"/>
</dbReference>
<evidence type="ECO:0000313" key="14">
    <source>
        <dbReference type="EMBL" id="WXB15516.1"/>
    </source>
</evidence>
<comment type="subunit">
    <text evidence="12">Homotetramer; dimer of dimers.</text>
</comment>
<dbReference type="InterPro" id="IPR013785">
    <property type="entry name" value="Aldolase_TIM"/>
</dbReference>
<evidence type="ECO:0000256" key="5">
    <source>
        <dbReference type="ARBA" id="ARBA00022490"/>
    </source>
</evidence>
<evidence type="ECO:0000313" key="15">
    <source>
        <dbReference type="Proteomes" id="UP001370348"/>
    </source>
</evidence>
<comment type="caution">
    <text evidence="12">Was originally thought to be a dihydrodipicolinate synthase (DHDPS), catalyzing the condensation of (S)-aspartate-beta-semialdehyde [(S)-ASA] and pyruvate to dihydrodipicolinate (DHDP). However, it was shown in E.coli that the product of the enzymatic reaction is not dihydrodipicolinate but in fact (4S)-4-hydroxy-2,3,4,5-tetrahydro-(2S)-dipicolinic acid (HTPA), and that the consecutive dehydration reaction leading to DHDP is not spontaneous but catalyzed by DapB.</text>
</comment>
<evidence type="ECO:0000256" key="4">
    <source>
        <dbReference type="ARBA" id="ARBA00012086"/>
    </source>
</evidence>
<evidence type="ECO:0000256" key="1">
    <source>
        <dbReference type="ARBA" id="ARBA00003294"/>
    </source>
</evidence>
<dbReference type="InterPro" id="IPR002220">
    <property type="entry name" value="DapA-like"/>
</dbReference>
<evidence type="ECO:0000256" key="8">
    <source>
        <dbReference type="ARBA" id="ARBA00023154"/>
    </source>
</evidence>
<dbReference type="PRINTS" id="PR00146">
    <property type="entry name" value="DHPICSNTHASE"/>
</dbReference>
<organism evidence="14 15">
    <name type="scientific">Pendulispora albinea</name>
    <dbReference type="NCBI Taxonomy" id="2741071"/>
    <lineage>
        <taxon>Bacteria</taxon>
        <taxon>Pseudomonadati</taxon>
        <taxon>Myxococcota</taxon>
        <taxon>Myxococcia</taxon>
        <taxon>Myxococcales</taxon>
        <taxon>Sorangiineae</taxon>
        <taxon>Pendulisporaceae</taxon>
        <taxon>Pendulispora</taxon>
    </lineage>
</organism>
<comment type="similarity">
    <text evidence="3 12 13">Belongs to the DapA family.</text>
</comment>
<dbReference type="NCBIfam" id="TIGR00674">
    <property type="entry name" value="dapA"/>
    <property type="match status" value="1"/>
</dbReference>
<dbReference type="InterPro" id="IPR005263">
    <property type="entry name" value="DapA"/>
</dbReference>
<sequence>MSTIDLSGTYTALVTPFRDDGDQSIDWEAFDALIESQIEGGIRGLVPCGTTGESPTLSHHEHEQVVARTVERARGRAQVIAGIGSNSTREAIDLARAAERAGVDVVMGVVPYYNKPTQEGLRQHFLAIAKSVSIPLMIYNIPGRTGIDLSADTLVRIVEQAPNVLATKEATGHVLRTQELSRRLGARLAILSGDDALTLPMVAVGARGVISVTSNLLPREVARATQLALTGSLSEARAAHLALMPVHEAMFLEANPGPVKAALAARGKMKNVVRSPLAAVSEATRAAVVGAVDTYLRGQS</sequence>
<feature type="binding site" evidence="12">
    <location>
        <position position="51"/>
    </location>
    <ligand>
        <name>pyruvate</name>
        <dbReference type="ChEBI" id="CHEBI:15361"/>
    </ligand>
</feature>
<dbReference type="PANTHER" id="PTHR12128:SF66">
    <property type="entry name" value="4-HYDROXY-2-OXOGLUTARATE ALDOLASE, MITOCHONDRIAL"/>
    <property type="match status" value="1"/>
</dbReference>
<evidence type="ECO:0000256" key="12">
    <source>
        <dbReference type="HAMAP-Rule" id="MF_00418"/>
    </source>
</evidence>
<evidence type="ECO:0000256" key="6">
    <source>
        <dbReference type="ARBA" id="ARBA00022605"/>
    </source>
</evidence>
<name>A0ABZ2LX61_9BACT</name>
<keyword evidence="15" id="KW-1185">Reference proteome</keyword>
<dbReference type="PIRSF" id="PIRSF001365">
    <property type="entry name" value="DHDPS"/>
    <property type="match status" value="1"/>
</dbReference>
<dbReference type="InterPro" id="IPR020624">
    <property type="entry name" value="Schiff_base-form_aldolases_CS"/>
</dbReference>
<protein>
    <recommendedName>
        <fullName evidence="4 12">4-hydroxy-tetrahydrodipicolinate synthase</fullName>
        <shortName evidence="12">HTPA synthase</shortName>
        <ecNumber evidence="4 12">4.3.3.7</ecNumber>
    </recommendedName>
</protein>
<accession>A0ABZ2LX61</accession>
<keyword evidence="10 12" id="KW-0704">Schiff base</keyword>
<comment type="pathway">
    <text evidence="2 12">Amino-acid biosynthesis; L-lysine biosynthesis via DAP pathway; (S)-tetrahydrodipicolinate from L-aspartate: step 3/4.</text>
</comment>
<evidence type="ECO:0000256" key="7">
    <source>
        <dbReference type="ARBA" id="ARBA00022915"/>
    </source>
</evidence>
<dbReference type="RefSeq" id="WP_394825146.1">
    <property type="nucleotide sequence ID" value="NZ_CP089984.1"/>
</dbReference>
<dbReference type="HAMAP" id="MF_00418">
    <property type="entry name" value="DapA"/>
    <property type="match status" value="1"/>
</dbReference>
<dbReference type="CDD" id="cd00950">
    <property type="entry name" value="DHDPS"/>
    <property type="match status" value="1"/>
</dbReference>
<evidence type="ECO:0000256" key="11">
    <source>
        <dbReference type="ARBA" id="ARBA00047836"/>
    </source>
</evidence>
<proteinExistence type="inferred from homology"/>
<evidence type="ECO:0000256" key="2">
    <source>
        <dbReference type="ARBA" id="ARBA00005120"/>
    </source>
</evidence>
<comment type="catalytic activity">
    <reaction evidence="11 12">
        <text>L-aspartate 4-semialdehyde + pyruvate = (2S,4S)-4-hydroxy-2,3,4,5-tetrahydrodipicolinate + H2O + H(+)</text>
        <dbReference type="Rhea" id="RHEA:34171"/>
        <dbReference type="ChEBI" id="CHEBI:15361"/>
        <dbReference type="ChEBI" id="CHEBI:15377"/>
        <dbReference type="ChEBI" id="CHEBI:15378"/>
        <dbReference type="ChEBI" id="CHEBI:67139"/>
        <dbReference type="ChEBI" id="CHEBI:537519"/>
        <dbReference type="EC" id="4.3.3.7"/>
    </reaction>
</comment>
<dbReference type="Gene3D" id="3.20.20.70">
    <property type="entry name" value="Aldolase class I"/>
    <property type="match status" value="1"/>
</dbReference>
<feature type="binding site" evidence="12">
    <location>
        <position position="210"/>
    </location>
    <ligand>
        <name>pyruvate</name>
        <dbReference type="ChEBI" id="CHEBI:15361"/>
    </ligand>
</feature>
<evidence type="ECO:0000256" key="3">
    <source>
        <dbReference type="ARBA" id="ARBA00007592"/>
    </source>
</evidence>
<dbReference type="EMBL" id="CP089984">
    <property type="protein sequence ID" value="WXB15516.1"/>
    <property type="molecule type" value="Genomic_DNA"/>
</dbReference>
<evidence type="ECO:0000256" key="10">
    <source>
        <dbReference type="ARBA" id="ARBA00023270"/>
    </source>
</evidence>
<feature type="site" description="Part of a proton relay during catalysis" evidence="12">
    <location>
        <position position="50"/>
    </location>
</feature>
<dbReference type="SMART" id="SM01130">
    <property type="entry name" value="DHDPS"/>
    <property type="match status" value="1"/>
</dbReference>
<dbReference type="Pfam" id="PF00701">
    <property type="entry name" value="DHDPS"/>
    <property type="match status" value="1"/>
</dbReference>
<keyword evidence="8 12" id="KW-0457">Lysine biosynthesis</keyword>